<evidence type="ECO:0000313" key="8">
    <source>
        <dbReference type="EMBL" id="CAG5125742.1"/>
    </source>
</evidence>
<dbReference type="InterPro" id="IPR050911">
    <property type="entry name" value="DRAM/TMEM150_Autophagy_Mod"/>
</dbReference>
<evidence type="ECO:0000256" key="6">
    <source>
        <dbReference type="SAM" id="Phobius"/>
    </source>
</evidence>
<evidence type="ECO:0000313" key="9">
    <source>
        <dbReference type="Proteomes" id="UP000678393"/>
    </source>
</evidence>
<dbReference type="AlphaFoldDB" id="A0A8S3ZF67"/>
<dbReference type="OrthoDB" id="191706at2759"/>
<dbReference type="PANTHER" id="PTHR21324:SF2">
    <property type="entry name" value="EG:22E5.9 PROTEIN"/>
    <property type="match status" value="1"/>
</dbReference>
<name>A0A8S3ZF67_9EUPU</name>
<feature type="transmembrane region" description="Helical" evidence="6">
    <location>
        <begin position="7"/>
        <end position="28"/>
    </location>
</feature>
<feature type="transmembrane region" description="Helical" evidence="6">
    <location>
        <begin position="159"/>
        <end position="182"/>
    </location>
</feature>
<keyword evidence="4 6" id="KW-1133">Transmembrane helix</keyword>
<accession>A0A8S3ZF67</accession>
<comment type="subcellular location">
    <subcellularLocation>
        <location evidence="1">Endomembrane system</location>
        <topology evidence="1">Multi-pass membrane protein</topology>
    </subcellularLocation>
</comment>
<evidence type="ECO:0000256" key="4">
    <source>
        <dbReference type="ARBA" id="ARBA00022989"/>
    </source>
</evidence>
<organism evidence="8 9">
    <name type="scientific">Candidula unifasciata</name>
    <dbReference type="NCBI Taxonomy" id="100452"/>
    <lineage>
        <taxon>Eukaryota</taxon>
        <taxon>Metazoa</taxon>
        <taxon>Spiralia</taxon>
        <taxon>Lophotrochozoa</taxon>
        <taxon>Mollusca</taxon>
        <taxon>Gastropoda</taxon>
        <taxon>Heterobranchia</taxon>
        <taxon>Euthyneura</taxon>
        <taxon>Panpulmonata</taxon>
        <taxon>Eupulmonata</taxon>
        <taxon>Stylommatophora</taxon>
        <taxon>Helicina</taxon>
        <taxon>Helicoidea</taxon>
        <taxon>Geomitridae</taxon>
        <taxon>Candidula</taxon>
    </lineage>
</organism>
<evidence type="ECO:0000256" key="2">
    <source>
        <dbReference type="ARBA" id="ARBA00006565"/>
    </source>
</evidence>
<evidence type="ECO:0000259" key="7">
    <source>
        <dbReference type="Pfam" id="PF10277"/>
    </source>
</evidence>
<feature type="transmembrane region" description="Helical" evidence="6">
    <location>
        <begin position="116"/>
        <end position="139"/>
    </location>
</feature>
<keyword evidence="9" id="KW-1185">Reference proteome</keyword>
<feature type="transmembrane region" description="Helical" evidence="6">
    <location>
        <begin position="202"/>
        <end position="226"/>
    </location>
</feature>
<dbReference type="Pfam" id="PF10277">
    <property type="entry name" value="Frag1"/>
    <property type="match status" value="1"/>
</dbReference>
<dbReference type="GO" id="GO:0012505">
    <property type="term" value="C:endomembrane system"/>
    <property type="evidence" value="ECO:0007669"/>
    <property type="project" value="UniProtKB-SubCell"/>
</dbReference>
<keyword evidence="5 6" id="KW-0472">Membrane</keyword>
<feature type="transmembrane region" description="Helical" evidence="6">
    <location>
        <begin position="91"/>
        <end position="110"/>
    </location>
</feature>
<protein>
    <recommendedName>
        <fullName evidence="7">CWH43-like N-terminal domain-containing protein</fullName>
    </recommendedName>
</protein>
<gene>
    <name evidence="8" type="ORF">CUNI_LOCUS11300</name>
</gene>
<sequence>MSRLGLVPVSMIVLAAATFVVSYIVAVARGDVRAAFPYISDTGSIRPESCIFGQFLNVVAFLAFCTMYIRFKAVEAIAHNALYDDRKMCRLNKVALVVGLVSAFGTSVVANFQEGTIVEVVHFIGAALTFIAGVLYCFLQSVLSYHMCPNYNGLRICRIRLSISLVALMGLFVSISAAIFAFKQWNSTEHSHNKFHWSPGDPGYSAHLVSTIGEWVTALTFMFFFFTYAREFDKIELEVVTRPLVQHFDEIPERTLEREVNERTRLLV</sequence>
<reference evidence="8" key="1">
    <citation type="submission" date="2021-04" db="EMBL/GenBank/DDBJ databases">
        <authorList>
            <consortium name="Molecular Ecology Group"/>
        </authorList>
    </citation>
    <scope>NUCLEOTIDE SEQUENCE</scope>
</reference>
<dbReference type="EMBL" id="CAJHNH020002147">
    <property type="protein sequence ID" value="CAG5125742.1"/>
    <property type="molecule type" value="Genomic_DNA"/>
</dbReference>
<comment type="caution">
    <text evidence="8">The sequence shown here is derived from an EMBL/GenBank/DDBJ whole genome shotgun (WGS) entry which is preliminary data.</text>
</comment>
<evidence type="ECO:0000256" key="1">
    <source>
        <dbReference type="ARBA" id="ARBA00004127"/>
    </source>
</evidence>
<proteinExistence type="inferred from homology"/>
<evidence type="ECO:0000256" key="5">
    <source>
        <dbReference type="ARBA" id="ARBA00023136"/>
    </source>
</evidence>
<dbReference type="InterPro" id="IPR019402">
    <property type="entry name" value="CWH43_N"/>
</dbReference>
<dbReference type="PANTHER" id="PTHR21324">
    <property type="entry name" value="FASTING-INDUCIBLE INTEGRAL MEMBRANE PROTEIN TM6P1-RELATED"/>
    <property type="match status" value="1"/>
</dbReference>
<keyword evidence="3 6" id="KW-0812">Transmembrane</keyword>
<feature type="domain" description="CWH43-like N-terminal" evidence="7">
    <location>
        <begin position="5"/>
        <end position="234"/>
    </location>
</feature>
<evidence type="ECO:0000256" key="3">
    <source>
        <dbReference type="ARBA" id="ARBA00022692"/>
    </source>
</evidence>
<comment type="similarity">
    <text evidence="2">Belongs to the DRAM/TMEM150 family.</text>
</comment>
<dbReference type="Proteomes" id="UP000678393">
    <property type="component" value="Unassembled WGS sequence"/>
</dbReference>
<feature type="transmembrane region" description="Helical" evidence="6">
    <location>
        <begin position="51"/>
        <end position="71"/>
    </location>
</feature>